<gene>
    <name evidence="1" type="ORF">HaLaN_11471</name>
</gene>
<comment type="caution">
    <text evidence="1">The sequence shown here is derived from an EMBL/GenBank/DDBJ whole genome shotgun (WGS) entry which is preliminary data.</text>
</comment>
<protein>
    <submittedName>
        <fullName evidence="1">Uncharacterized protein</fullName>
    </submittedName>
</protein>
<dbReference type="AlphaFoldDB" id="A0A699Z8U0"/>
<evidence type="ECO:0000313" key="2">
    <source>
        <dbReference type="Proteomes" id="UP000485058"/>
    </source>
</evidence>
<evidence type="ECO:0000313" key="1">
    <source>
        <dbReference type="EMBL" id="GFH15274.1"/>
    </source>
</evidence>
<feature type="non-terminal residue" evidence="1">
    <location>
        <position position="1"/>
    </location>
</feature>
<dbReference type="EMBL" id="BLLF01000828">
    <property type="protein sequence ID" value="GFH15274.1"/>
    <property type="molecule type" value="Genomic_DNA"/>
</dbReference>
<sequence>MVQGFADAAPEASQITFILRQVPDPSPPSRVGGCRFTYLQADHPTSLRALLDAGIKTADAVVLGMNEELQSQVEADALVLASLLQVQDAVIASGRARAPHVVAKVHRFGTM</sequence>
<dbReference type="Proteomes" id="UP000485058">
    <property type="component" value="Unassembled WGS sequence"/>
</dbReference>
<keyword evidence="2" id="KW-1185">Reference proteome</keyword>
<feature type="non-terminal residue" evidence="1">
    <location>
        <position position="111"/>
    </location>
</feature>
<accession>A0A699Z8U0</accession>
<organism evidence="1 2">
    <name type="scientific">Haematococcus lacustris</name>
    <name type="common">Green alga</name>
    <name type="synonym">Haematococcus pluvialis</name>
    <dbReference type="NCBI Taxonomy" id="44745"/>
    <lineage>
        <taxon>Eukaryota</taxon>
        <taxon>Viridiplantae</taxon>
        <taxon>Chlorophyta</taxon>
        <taxon>core chlorophytes</taxon>
        <taxon>Chlorophyceae</taxon>
        <taxon>CS clade</taxon>
        <taxon>Chlamydomonadales</taxon>
        <taxon>Haematococcaceae</taxon>
        <taxon>Haematococcus</taxon>
    </lineage>
</organism>
<name>A0A699Z8U0_HAELA</name>
<proteinExistence type="predicted"/>
<reference evidence="1 2" key="1">
    <citation type="submission" date="2020-02" db="EMBL/GenBank/DDBJ databases">
        <title>Draft genome sequence of Haematococcus lacustris strain NIES-144.</title>
        <authorList>
            <person name="Morimoto D."/>
            <person name="Nakagawa S."/>
            <person name="Yoshida T."/>
            <person name="Sawayama S."/>
        </authorList>
    </citation>
    <scope>NUCLEOTIDE SEQUENCE [LARGE SCALE GENOMIC DNA]</scope>
    <source>
        <strain evidence="1 2">NIES-144</strain>
    </source>
</reference>